<keyword evidence="2" id="KW-0238">DNA-binding</keyword>
<dbReference type="SMART" id="SM00345">
    <property type="entry name" value="HTH_GNTR"/>
    <property type="match status" value="1"/>
</dbReference>
<dbReference type="PANTHER" id="PTHR43537:SF5">
    <property type="entry name" value="UXU OPERON TRANSCRIPTIONAL REGULATOR"/>
    <property type="match status" value="1"/>
</dbReference>
<dbReference type="GO" id="GO:0003700">
    <property type="term" value="F:DNA-binding transcription factor activity"/>
    <property type="evidence" value="ECO:0007669"/>
    <property type="project" value="InterPro"/>
</dbReference>
<reference evidence="5" key="1">
    <citation type="submission" date="2020-11" db="EMBL/GenBank/DDBJ databases">
        <title>Whole-genome analyses of Nonomuraea sp. K274.</title>
        <authorList>
            <person name="Veyisoglu A."/>
        </authorList>
    </citation>
    <scope>NUCLEOTIDE SEQUENCE</scope>
    <source>
        <strain evidence="5">K274</strain>
    </source>
</reference>
<dbReference type="Gene3D" id="1.10.10.10">
    <property type="entry name" value="Winged helix-like DNA-binding domain superfamily/Winged helix DNA-binding domain"/>
    <property type="match status" value="1"/>
</dbReference>
<dbReference type="CDD" id="cd07377">
    <property type="entry name" value="WHTH_GntR"/>
    <property type="match status" value="1"/>
</dbReference>
<dbReference type="InterPro" id="IPR036388">
    <property type="entry name" value="WH-like_DNA-bd_sf"/>
</dbReference>
<gene>
    <name evidence="5" type="ORF">ITP53_14740</name>
</gene>
<dbReference type="PRINTS" id="PR00035">
    <property type="entry name" value="HTHGNTR"/>
</dbReference>
<accession>A0A931A8J3</accession>
<organism evidence="5 6">
    <name type="scientific">Nonomuraea cypriaca</name>
    <dbReference type="NCBI Taxonomy" id="1187855"/>
    <lineage>
        <taxon>Bacteria</taxon>
        <taxon>Bacillati</taxon>
        <taxon>Actinomycetota</taxon>
        <taxon>Actinomycetes</taxon>
        <taxon>Streptosporangiales</taxon>
        <taxon>Streptosporangiaceae</taxon>
        <taxon>Nonomuraea</taxon>
    </lineage>
</organism>
<dbReference type="AlphaFoldDB" id="A0A931A8J3"/>
<evidence type="ECO:0000313" key="5">
    <source>
        <dbReference type="EMBL" id="MBF8186975.1"/>
    </source>
</evidence>
<keyword evidence="3" id="KW-0804">Transcription</keyword>
<dbReference type="RefSeq" id="WP_195895959.1">
    <property type="nucleotide sequence ID" value="NZ_JADOGI010000036.1"/>
</dbReference>
<comment type="caution">
    <text evidence="5">The sequence shown here is derived from an EMBL/GenBank/DDBJ whole genome shotgun (WGS) entry which is preliminary data.</text>
</comment>
<dbReference type="SUPFAM" id="SSF46785">
    <property type="entry name" value="Winged helix' DNA-binding domain"/>
    <property type="match status" value="1"/>
</dbReference>
<sequence>MPSWSAARVRELILCGDLPPGSRLGEAELSERFGVSRPSLREGLRSLGTEGLVVQIPRRGTFVRTVTLQDAYEIFTLREEPERMAIRLGVPVQDNIAMGRCRSAMDRLEEAATTGDSAGVTEEGFAFHLALVGGGLGPQAAGALPVKSAQSREGTFSSGTRCAHSQPGTTKMIQVASGARSTMLKPHRMSPL</sequence>
<dbReference type="Pfam" id="PF00392">
    <property type="entry name" value="GntR"/>
    <property type="match status" value="1"/>
</dbReference>
<dbReference type="InterPro" id="IPR008920">
    <property type="entry name" value="TF_FadR/GntR_C"/>
</dbReference>
<keyword evidence="1" id="KW-0805">Transcription regulation</keyword>
<keyword evidence="6" id="KW-1185">Reference proteome</keyword>
<name>A0A931A8J3_9ACTN</name>
<dbReference type="PANTHER" id="PTHR43537">
    <property type="entry name" value="TRANSCRIPTIONAL REGULATOR, GNTR FAMILY"/>
    <property type="match status" value="1"/>
</dbReference>
<dbReference type="GO" id="GO:0003677">
    <property type="term" value="F:DNA binding"/>
    <property type="evidence" value="ECO:0007669"/>
    <property type="project" value="UniProtKB-KW"/>
</dbReference>
<dbReference type="InterPro" id="IPR036390">
    <property type="entry name" value="WH_DNA-bd_sf"/>
</dbReference>
<dbReference type="SUPFAM" id="SSF48008">
    <property type="entry name" value="GntR ligand-binding domain-like"/>
    <property type="match status" value="1"/>
</dbReference>
<protein>
    <submittedName>
        <fullName evidence="5">GntR family transcriptional regulator</fullName>
    </submittedName>
</protein>
<evidence type="ECO:0000259" key="4">
    <source>
        <dbReference type="PROSITE" id="PS50949"/>
    </source>
</evidence>
<dbReference type="InterPro" id="IPR000524">
    <property type="entry name" value="Tscrpt_reg_HTH_GntR"/>
</dbReference>
<dbReference type="PROSITE" id="PS50949">
    <property type="entry name" value="HTH_GNTR"/>
    <property type="match status" value="1"/>
</dbReference>
<evidence type="ECO:0000256" key="3">
    <source>
        <dbReference type="ARBA" id="ARBA00023163"/>
    </source>
</evidence>
<dbReference type="Proteomes" id="UP000605361">
    <property type="component" value="Unassembled WGS sequence"/>
</dbReference>
<evidence type="ECO:0000313" key="6">
    <source>
        <dbReference type="Proteomes" id="UP000605361"/>
    </source>
</evidence>
<feature type="domain" description="HTH gntR-type" evidence="4">
    <location>
        <begin position="1"/>
        <end position="66"/>
    </location>
</feature>
<evidence type="ECO:0000256" key="2">
    <source>
        <dbReference type="ARBA" id="ARBA00023125"/>
    </source>
</evidence>
<proteinExistence type="predicted"/>
<dbReference type="EMBL" id="JADOGI010000036">
    <property type="protein sequence ID" value="MBF8186975.1"/>
    <property type="molecule type" value="Genomic_DNA"/>
</dbReference>
<evidence type="ECO:0000256" key="1">
    <source>
        <dbReference type="ARBA" id="ARBA00023015"/>
    </source>
</evidence>
<dbReference type="Gene3D" id="1.20.120.530">
    <property type="entry name" value="GntR ligand-binding domain-like"/>
    <property type="match status" value="1"/>
</dbReference>